<gene>
    <name evidence="2" type="ORF">E2C01_010833</name>
</gene>
<accession>A0A5B7D9N2</accession>
<dbReference type="Proteomes" id="UP000324222">
    <property type="component" value="Unassembled WGS sequence"/>
</dbReference>
<sequence>MYSPINNMPVVTMRTKDHRHFEIISTEELRWPQLADGRRENFSQSPIQSEKSQHNFSTQQCMFRPCTHKHTCKQYTVINQQDVNGLWDSSLFSNELVIQVSSDVSGVSDLAQNFSQVPPAST</sequence>
<organism evidence="2 3">
    <name type="scientific">Portunus trituberculatus</name>
    <name type="common">Swimming crab</name>
    <name type="synonym">Neptunus trituberculatus</name>
    <dbReference type="NCBI Taxonomy" id="210409"/>
    <lineage>
        <taxon>Eukaryota</taxon>
        <taxon>Metazoa</taxon>
        <taxon>Ecdysozoa</taxon>
        <taxon>Arthropoda</taxon>
        <taxon>Crustacea</taxon>
        <taxon>Multicrustacea</taxon>
        <taxon>Malacostraca</taxon>
        <taxon>Eumalacostraca</taxon>
        <taxon>Eucarida</taxon>
        <taxon>Decapoda</taxon>
        <taxon>Pleocyemata</taxon>
        <taxon>Brachyura</taxon>
        <taxon>Eubrachyura</taxon>
        <taxon>Portunoidea</taxon>
        <taxon>Portunidae</taxon>
        <taxon>Portuninae</taxon>
        <taxon>Portunus</taxon>
    </lineage>
</organism>
<feature type="compositionally biased region" description="Polar residues" evidence="1">
    <location>
        <begin position="42"/>
        <end position="54"/>
    </location>
</feature>
<evidence type="ECO:0000313" key="3">
    <source>
        <dbReference type="Proteomes" id="UP000324222"/>
    </source>
</evidence>
<dbReference type="AlphaFoldDB" id="A0A5B7D9N2"/>
<comment type="caution">
    <text evidence="2">The sequence shown here is derived from an EMBL/GenBank/DDBJ whole genome shotgun (WGS) entry which is preliminary data.</text>
</comment>
<proteinExistence type="predicted"/>
<evidence type="ECO:0000313" key="2">
    <source>
        <dbReference type="EMBL" id="MPC17962.1"/>
    </source>
</evidence>
<name>A0A5B7D9N2_PORTR</name>
<evidence type="ECO:0000256" key="1">
    <source>
        <dbReference type="SAM" id="MobiDB-lite"/>
    </source>
</evidence>
<reference evidence="2 3" key="1">
    <citation type="submission" date="2019-05" db="EMBL/GenBank/DDBJ databases">
        <title>Another draft genome of Portunus trituberculatus and its Hox gene families provides insights of decapod evolution.</title>
        <authorList>
            <person name="Jeong J.-H."/>
            <person name="Song I."/>
            <person name="Kim S."/>
            <person name="Choi T."/>
            <person name="Kim D."/>
            <person name="Ryu S."/>
            <person name="Kim W."/>
        </authorList>
    </citation>
    <scope>NUCLEOTIDE SEQUENCE [LARGE SCALE GENOMIC DNA]</scope>
    <source>
        <tissue evidence="2">Muscle</tissue>
    </source>
</reference>
<feature type="region of interest" description="Disordered" evidence="1">
    <location>
        <begin position="35"/>
        <end position="54"/>
    </location>
</feature>
<protein>
    <submittedName>
        <fullName evidence="2">Uncharacterized protein</fullName>
    </submittedName>
</protein>
<keyword evidence="3" id="KW-1185">Reference proteome</keyword>
<dbReference type="EMBL" id="VSRR010000635">
    <property type="protein sequence ID" value="MPC17962.1"/>
    <property type="molecule type" value="Genomic_DNA"/>
</dbReference>